<feature type="non-terminal residue" evidence="2">
    <location>
        <position position="1"/>
    </location>
</feature>
<dbReference type="SUPFAM" id="SSF51338">
    <property type="entry name" value="Composite domain of metallo-dependent hydrolases"/>
    <property type="match status" value="1"/>
</dbReference>
<keyword evidence="3" id="KW-1185">Reference proteome</keyword>
<reference evidence="2" key="1">
    <citation type="submission" date="2020-07" db="EMBL/GenBank/DDBJ databases">
        <authorList>
            <person name="Nazaruddin N."/>
        </authorList>
    </citation>
    <scope>NUCLEOTIDE SEQUENCE</scope>
</reference>
<evidence type="ECO:0000313" key="3">
    <source>
        <dbReference type="Proteomes" id="UP000752696"/>
    </source>
</evidence>
<dbReference type="EMBL" id="CAJDYZ010004959">
    <property type="protein sequence ID" value="CAD1472106.1"/>
    <property type="molecule type" value="Genomic_DNA"/>
</dbReference>
<dbReference type="SUPFAM" id="SSF51556">
    <property type="entry name" value="Metallo-dependent hydrolases"/>
    <property type="match status" value="1"/>
</dbReference>
<dbReference type="GO" id="GO:0006046">
    <property type="term" value="P:N-acetylglucosamine catabolic process"/>
    <property type="evidence" value="ECO:0007669"/>
    <property type="project" value="TreeGrafter"/>
</dbReference>
<dbReference type="Gene3D" id="3.20.20.140">
    <property type="entry name" value="Metal-dependent hydrolases"/>
    <property type="match status" value="1"/>
</dbReference>
<dbReference type="PANTHER" id="PTHR11113:SF14">
    <property type="entry name" value="N-ACETYLGLUCOSAMINE-6-PHOSPHATE DEACETYLASE"/>
    <property type="match status" value="1"/>
</dbReference>
<dbReference type="Proteomes" id="UP000752696">
    <property type="component" value="Unassembled WGS sequence"/>
</dbReference>
<dbReference type="InterPro" id="IPR011059">
    <property type="entry name" value="Metal-dep_hydrolase_composite"/>
</dbReference>
<name>A0A6V7GYU2_9HYME</name>
<protein>
    <recommendedName>
        <fullName evidence="4">N-acetylglucosamine-6-phosphate deacetylase</fullName>
    </recommendedName>
</protein>
<feature type="non-terminal residue" evidence="2">
    <location>
        <position position="130"/>
    </location>
</feature>
<keyword evidence="1" id="KW-0378">Hydrolase</keyword>
<evidence type="ECO:0000256" key="1">
    <source>
        <dbReference type="ARBA" id="ARBA00022801"/>
    </source>
</evidence>
<gene>
    <name evidence="2" type="ORF">MHI_LOCUS260846</name>
</gene>
<comment type="caution">
    <text evidence="2">The sequence shown here is derived from an EMBL/GenBank/DDBJ whole genome shotgun (WGS) entry which is preliminary data.</text>
</comment>
<evidence type="ECO:0008006" key="4">
    <source>
        <dbReference type="Google" id="ProtNLM"/>
    </source>
</evidence>
<accession>A0A6V7GYU2</accession>
<dbReference type="AlphaFoldDB" id="A0A6V7GYU2"/>
<dbReference type="GO" id="GO:0008448">
    <property type="term" value="F:N-acetylglucosamine-6-phosphate deacetylase activity"/>
    <property type="evidence" value="ECO:0007669"/>
    <property type="project" value="TreeGrafter"/>
</dbReference>
<dbReference type="InterPro" id="IPR032466">
    <property type="entry name" value="Metal_Hydrolase"/>
</dbReference>
<sequence>MSREDQQILKQFYNCCILRDGMILNEDLWVRDGKIVDPEKIFYDERIKPHVRINCNGALISPGYIDLQINGINKVAKRLLEFGVTSFCPTLVTSPSETYHKILPNIKKTKGGKHGATILGVHLEGPFISP</sequence>
<dbReference type="PANTHER" id="PTHR11113">
    <property type="entry name" value="N-ACETYLGLUCOSAMINE-6-PHOSPHATE DEACETYLASE"/>
    <property type="match status" value="1"/>
</dbReference>
<organism evidence="2 3">
    <name type="scientific">Heterotrigona itama</name>
    <dbReference type="NCBI Taxonomy" id="395501"/>
    <lineage>
        <taxon>Eukaryota</taxon>
        <taxon>Metazoa</taxon>
        <taxon>Ecdysozoa</taxon>
        <taxon>Arthropoda</taxon>
        <taxon>Hexapoda</taxon>
        <taxon>Insecta</taxon>
        <taxon>Pterygota</taxon>
        <taxon>Neoptera</taxon>
        <taxon>Endopterygota</taxon>
        <taxon>Hymenoptera</taxon>
        <taxon>Apocrita</taxon>
        <taxon>Aculeata</taxon>
        <taxon>Apoidea</taxon>
        <taxon>Anthophila</taxon>
        <taxon>Apidae</taxon>
        <taxon>Heterotrigona</taxon>
    </lineage>
</organism>
<proteinExistence type="predicted"/>
<evidence type="ECO:0000313" key="2">
    <source>
        <dbReference type="EMBL" id="CAD1472106.1"/>
    </source>
</evidence>